<evidence type="ECO:0000256" key="3">
    <source>
        <dbReference type="ARBA" id="ARBA00023239"/>
    </source>
</evidence>
<evidence type="ECO:0008006" key="11">
    <source>
        <dbReference type="Google" id="ProtNLM"/>
    </source>
</evidence>
<dbReference type="AlphaFoldDB" id="A0A1C1A2B0"/>
<sequence length="1171" mass="126810">MSAVVRLGKKTFLYLLLLCVIVQIFGVAGVQTAQAADEYDSLRTKLVNNLVGSGYSTADPDIAARITQIDADANTYWSSLIKTGARTYLWSDLTTITGASQSLGRLKAMTIAYKTTGSSLAGNTTLKSDIISGIDWIYGNWYSENVDRDSSNWWSTEVSASKSLGEMTAMLYDDLSAAQKTNYIAAMDHFDPTPKGFTGDYVAANRIWKANIVMMSGILSKSSVKLNLVKDTLSQLFEYVNTSDGMYEDGSYFQHAWFPYAGGYGLAMLADLSNVLFILTGSSWAITDPDVSHVYDWVYRTYEPIAYNGLTMDAFRGREISRYMVQDQISGDTLIAAVASVSRFAPSPHAANFKSMVKYWVQSDQTGAVYAAMSLTDLANVKSIMNDSAVVSRGELIKHVQYPNEDRFVHLRPGWGFTVGMYSNKTKNYESINGENLKAWHTSDGMTYLYNNDYTQFSDNYWATVNPYRLPGTTVDTLTRANASGISAPWNNTITWAGGTQMDGLYGVEGMYLAAELSTLKAKKSWFMFDDEVVNLGSDIDSTDSRTIETVVENRKLNAAGNNDLVVNGVSKSNSLGWSETMTGVNSMYLEGTGGYYFPTATTIKGKRYARSGDWGAINSAYTDGVTYTRNYMELVQDHGINPTDGTYAYVLLPNKSAAETAAYAANPNIQILENSTSAHAVSENTLGMKGYNFWNDAVKTVGELTVNKKSSVMTKESGNTFDISISDPTQANTGTISVEIAKSAAGVVSYDDGITVTQLSPTIKFTVNVNKADGYNFKAKFKLFDVNSTFDADTTGGYPAGWSKTENGGTVSVVADPSATDKSVKINQTSATAGTGSDITSTFTETGSTSIEASVKVDAVTNWSGIYVGNSAGSTALSLAFDTGMLKANVGGTWQNVQAYAAGTWYAIKIVLNPSTDLFDLYVNGTLKLSQVAFRAPVTDVGQLRFFTNNTVGAMYVNNAKVYANVTAPTPPVRPTPAAAPAAPIVSATDQTTAVGSVLSGWTATTNNTGTVAVQKYYNSGNWFDQSTKMNKTLTGYGMYLTKAFTALTGTIKAAAYLTPTSTTTNWRMIMSSGTTQAVKVVFGADGNIKLNDTTTVMPYRANTPYLVEVKINTVTDTFDLYIDSILRASSAPLKAAVTNIDNMEFSAYSADVGTLYVDNVVVYNYDYQN</sequence>
<dbReference type="Proteomes" id="UP000093309">
    <property type="component" value="Unassembled WGS sequence"/>
</dbReference>
<dbReference type="Pfam" id="PF02278">
    <property type="entry name" value="Lyase_8"/>
    <property type="match status" value="1"/>
</dbReference>
<dbReference type="InterPro" id="IPR011013">
    <property type="entry name" value="Gal_mutarotase_sf_dom"/>
</dbReference>
<dbReference type="InterPro" id="IPR003159">
    <property type="entry name" value="Lyase_8_central_dom"/>
</dbReference>
<feature type="active site" evidence="4">
    <location>
        <position position="318"/>
    </location>
</feature>
<comment type="caution">
    <text evidence="9">The sequence shown here is derived from an EMBL/GenBank/DDBJ whole genome shotgun (WGS) entry which is preliminary data.</text>
</comment>
<evidence type="ECO:0000256" key="1">
    <source>
        <dbReference type="ARBA" id="ARBA00006699"/>
    </source>
</evidence>
<organism evidence="9 10">
    <name type="scientific">Paenibacillus pectinilyticus</name>
    <dbReference type="NCBI Taxonomy" id="512399"/>
    <lineage>
        <taxon>Bacteria</taxon>
        <taxon>Bacillati</taxon>
        <taxon>Bacillota</taxon>
        <taxon>Bacilli</taxon>
        <taxon>Bacillales</taxon>
        <taxon>Paenibacillaceae</taxon>
        <taxon>Paenibacillus</taxon>
    </lineage>
</organism>
<feature type="active site" evidence="4">
    <location>
        <position position="255"/>
    </location>
</feature>
<name>A0A1C1A2B0_9BACL</name>
<dbReference type="OrthoDB" id="2480613at2"/>
<comment type="similarity">
    <text evidence="1">Belongs to the polysaccharide lyase 8 family.</text>
</comment>
<feature type="active site" evidence="4">
    <location>
        <position position="264"/>
    </location>
</feature>
<dbReference type="Pfam" id="PF22585">
    <property type="entry name" value="Sialidase-like_CBM"/>
    <property type="match status" value="1"/>
</dbReference>
<dbReference type="SUPFAM" id="SSF74650">
    <property type="entry name" value="Galactose mutarotase-like"/>
    <property type="match status" value="1"/>
</dbReference>
<dbReference type="InterPro" id="IPR054490">
    <property type="entry name" value="BT_1020-like_b-sandwich_1"/>
</dbReference>
<proteinExistence type="inferred from homology"/>
<feature type="domain" description="BT-1020-like structural beta-sandwich" evidence="8">
    <location>
        <begin position="867"/>
        <end position="951"/>
    </location>
</feature>
<gene>
    <name evidence="9" type="ORF">A8709_25070</name>
</gene>
<evidence type="ECO:0000313" key="9">
    <source>
        <dbReference type="EMBL" id="OCT14657.1"/>
    </source>
</evidence>
<feature type="domain" description="Polysaccharide lyase family 8 C-terminal" evidence="6">
    <location>
        <begin position="671"/>
        <end position="734"/>
    </location>
</feature>
<keyword evidence="2" id="KW-0732">Signal</keyword>
<dbReference type="SUPFAM" id="SSF49863">
    <property type="entry name" value="Hyaluronate lyase-like, C-terminal domain"/>
    <property type="match status" value="1"/>
</dbReference>
<dbReference type="GO" id="GO:0005576">
    <property type="term" value="C:extracellular region"/>
    <property type="evidence" value="ECO:0007669"/>
    <property type="project" value="InterPro"/>
</dbReference>
<dbReference type="GO" id="GO:0030246">
    <property type="term" value="F:carbohydrate binding"/>
    <property type="evidence" value="ECO:0007669"/>
    <property type="project" value="InterPro"/>
</dbReference>
<evidence type="ECO:0000259" key="6">
    <source>
        <dbReference type="Pfam" id="PF02884"/>
    </source>
</evidence>
<evidence type="ECO:0000256" key="4">
    <source>
        <dbReference type="PIRSR" id="PIRSR638970-1"/>
    </source>
</evidence>
<dbReference type="Pfam" id="PF02884">
    <property type="entry name" value="Lyase_8_C"/>
    <property type="match status" value="1"/>
</dbReference>
<dbReference type="RefSeq" id="WP_065852896.1">
    <property type="nucleotide sequence ID" value="NZ_LYPC01000018.1"/>
</dbReference>
<dbReference type="InterPro" id="IPR012970">
    <property type="entry name" value="Lyase_8_alpha_N"/>
</dbReference>
<dbReference type="InterPro" id="IPR004103">
    <property type="entry name" value="Lyase_8_C"/>
</dbReference>
<dbReference type="SUPFAM" id="SSF49899">
    <property type="entry name" value="Concanavalin A-like lectins/glucanases"/>
    <property type="match status" value="1"/>
</dbReference>
<dbReference type="InterPro" id="IPR014718">
    <property type="entry name" value="GH-type_carb-bd"/>
</dbReference>
<dbReference type="Gene3D" id="2.60.220.10">
    <property type="entry name" value="Polysaccharide lyase family 8-like, C-terminal"/>
    <property type="match status" value="1"/>
</dbReference>
<dbReference type="PANTHER" id="PTHR38481">
    <property type="entry name" value="HYALURONATE LYASE"/>
    <property type="match status" value="1"/>
</dbReference>
<dbReference type="InterPro" id="IPR011071">
    <property type="entry name" value="Lyase_8-like_C"/>
</dbReference>
<evidence type="ECO:0000259" key="7">
    <source>
        <dbReference type="Pfam" id="PF08124"/>
    </source>
</evidence>
<dbReference type="Pfam" id="PF08124">
    <property type="entry name" value="Lyase_8_N"/>
    <property type="match status" value="1"/>
</dbReference>
<dbReference type="GO" id="GO:0005975">
    <property type="term" value="P:carbohydrate metabolic process"/>
    <property type="evidence" value="ECO:0007669"/>
    <property type="project" value="InterPro"/>
</dbReference>
<reference evidence="10" key="1">
    <citation type="submission" date="2016-05" db="EMBL/GenBank/DDBJ databases">
        <title>Paenibacillus oryzae. sp. nov., isolated from the rice root.</title>
        <authorList>
            <person name="Zhang J."/>
            <person name="Zhang X."/>
        </authorList>
    </citation>
    <scope>NUCLEOTIDE SEQUENCE [LARGE SCALE GENOMIC DNA]</scope>
    <source>
        <strain evidence="10">KCTC13222</strain>
    </source>
</reference>
<dbReference type="STRING" id="512399.A8709_25070"/>
<evidence type="ECO:0000259" key="8">
    <source>
        <dbReference type="Pfam" id="PF22585"/>
    </source>
</evidence>
<dbReference type="GO" id="GO:0016837">
    <property type="term" value="F:carbon-oxygen lyase activity, acting on polysaccharides"/>
    <property type="evidence" value="ECO:0007669"/>
    <property type="project" value="UniProtKB-ARBA"/>
</dbReference>
<dbReference type="InterPro" id="IPR008929">
    <property type="entry name" value="Chondroitin_lyas"/>
</dbReference>
<protein>
    <recommendedName>
        <fullName evidence="11">Hyaluronate lyase</fullName>
    </recommendedName>
</protein>
<dbReference type="Gene3D" id="2.60.120.200">
    <property type="match status" value="1"/>
</dbReference>
<dbReference type="InterPro" id="IPR038970">
    <property type="entry name" value="Lyase_8"/>
</dbReference>
<evidence type="ECO:0000256" key="2">
    <source>
        <dbReference type="ARBA" id="ARBA00022729"/>
    </source>
</evidence>
<keyword evidence="3" id="KW-0456">Lyase</keyword>
<dbReference type="InterPro" id="IPR013320">
    <property type="entry name" value="ConA-like_dom_sf"/>
</dbReference>
<feature type="domain" description="Polysaccharide lyase 8 N-terminal alpha-helical" evidence="7">
    <location>
        <begin position="49"/>
        <end position="358"/>
    </location>
</feature>
<dbReference type="Gene3D" id="1.50.10.100">
    <property type="entry name" value="Chondroitin AC/alginate lyase"/>
    <property type="match status" value="1"/>
</dbReference>
<dbReference type="SUPFAM" id="SSF48230">
    <property type="entry name" value="Chondroitin AC/alginate lyase"/>
    <property type="match status" value="1"/>
</dbReference>
<evidence type="ECO:0000313" key="10">
    <source>
        <dbReference type="Proteomes" id="UP000093309"/>
    </source>
</evidence>
<evidence type="ECO:0000259" key="5">
    <source>
        <dbReference type="Pfam" id="PF02278"/>
    </source>
</evidence>
<dbReference type="CDD" id="cd01083">
    <property type="entry name" value="GAG_Lyase"/>
    <property type="match status" value="1"/>
</dbReference>
<dbReference type="PANTHER" id="PTHR38481:SF1">
    <property type="entry name" value="HYALURONATE LYASE"/>
    <property type="match status" value="1"/>
</dbReference>
<keyword evidence="10" id="KW-1185">Reference proteome</keyword>
<dbReference type="EMBL" id="LYPC01000018">
    <property type="protein sequence ID" value="OCT14657.1"/>
    <property type="molecule type" value="Genomic_DNA"/>
</dbReference>
<accession>A0A1C1A2B0</accession>
<feature type="domain" description="Polysaccharide lyase family 8 central" evidence="5">
    <location>
        <begin position="399"/>
        <end position="656"/>
    </location>
</feature>
<dbReference type="Gene3D" id="2.70.98.10">
    <property type="match status" value="1"/>
</dbReference>